<feature type="domain" description="F-box" evidence="2">
    <location>
        <begin position="21"/>
        <end position="67"/>
    </location>
</feature>
<dbReference type="OMA" id="AKIHIDQ"/>
<dbReference type="AlphaFoldDB" id="A0A915K592"/>
<dbReference type="Proteomes" id="UP000887565">
    <property type="component" value="Unplaced"/>
</dbReference>
<organism evidence="3 4">
    <name type="scientific">Romanomermis culicivorax</name>
    <name type="common">Nematode worm</name>
    <dbReference type="NCBI Taxonomy" id="13658"/>
    <lineage>
        <taxon>Eukaryota</taxon>
        <taxon>Metazoa</taxon>
        <taxon>Ecdysozoa</taxon>
        <taxon>Nematoda</taxon>
        <taxon>Enoplea</taxon>
        <taxon>Dorylaimia</taxon>
        <taxon>Mermithida</taxon>
        <taxon>Mermithoidea</taxon>
        <taxon>Mermithidae</taxon>
        <taxon>Romanomermis</taxon>
    </lineage>
</organism>
<feature type="region of interest" description="Disordered" evidence="1">
    <location>
        <begin position="1"/>
        <end position="20"/>
    </location>
</feature>
<dbReference type="PANTHER" id="PTHR20933:SF4">
    <property type="entry name" value="F-BOX INVOLVED IN POLYQ PATHOGENESIS, ISOFORM A"/>
    <property type="match status" value="1"/>
</dbReference>
<dbReference type="InterPro" id="IPR036047">
    <property type="entry name" value="F-box-like_dom_sf"/>
</dbReference>
<evidence type="ECO:0000259" key="2">
    <source>
        <dbReference type="PROSITE" id="PS50181"/>
    </source>
</evidence>
<sequence>MSTPRRSLSNVPPMNMPPTSLQTIGSLPDKTFMQIFSYLDHKQVLKCAEVAKRWRSIAYDPRLWQMVSLRSAYGGLQVINQEAFLALIGSRFGTSLRLIELQTDLITPIVIQELATKCSYLQHFTLDFSTAMQLHDFADLQSFPARLKSLTICLSENIFLEGFMRKIYTFINSLEILHLIGTYEKIQDEEEEVYETVAIQKLKSYTPNLRVVNFWGVLFITDEHVESLSSNTAHLECLSVCFCMKFVALNNQAMKNVEWDKCQLQELNIAATDLTADTLIFMLTRLPFLRTLCAGYSENFNDQVMEAWINSNACSNLTALDLDTCDSLSEPILTDFLNRFGFQMIGLGLGGHHKLVEHFWLTNLPILSHIKILVMGIAEDCCSKVTAKVHIDQFIDCIAQNCPQLERLEIRWDQSTLRFSDKSTKFIDSLRLKCTKMRSIVLTDGQYFEMIKSNFERADRMSIVRSNTNYQTNMILLSPYYKALLFN</sequence>
<evidence type="ECO:0000256" key="1">
    <source>
        <dbReference type="SAM" id="MobiDB-lite"/>
    </source>
</evidence>
<dbReference type="Gene3D" id="3.80.10.10">
    <property type="entry name" value="Ribonuclease Inhibitor"/>
    <property type="match status" value="1"/>
</dbReference>
<name>A0A915K592_ROMCU</name>
<reference evidence="4" key="1">
    <citation type="submission" date="2022-11" db="UniProtKB">
        <authorList>
            <consortium name="WormBaseParasite"/>
        </authorList>
    </citation>
    <scope>IDENTIFICATION</scope>
</reference>
<keyword evidence="3" id="KW-1185">Reference proteome</keyword>
<evidence type="ECO:0000313" key="3">
    <source>
        <dbReference type="Proteomes" id="UP000887565"/>
    </source>
</evidence>
<proteinExistence type="predicted"/>
<dbReference type="InterPro" id="IPR001810">
    <property type="entry name" value="F-box_dom"/>
</dbReference>
<dbReference type="PANTHER" id="PTHR20933">
    <property type="entry name" value="F-BOX ONLY PROTEIN 33"/>
    <property type="match status" value="1"/>
</dbReference>
<dbReference type="SUPFAM" id="SSF52047">
    <property type="entry name" value="RNI-like"/>
    <property type="match status" value="1"/>
</dbReference>
<dbReference type="Pfam" id="PF12937">
    <property type="entry name" value="F-box-like"/>
    <property type="match status" value="1"/>
</dbReference>
<protein>
    <submittedName>
        <fullName evidence="4">F-box domain-containing protein</fullName>
    </submittedName>
</protein>
<dbReference type="GO" id="GO:0031398">
    <property type="term" value="P:positive regulation of protein ubiquitination"/>
    <property type="evidence" value="ECO:0007669"/>
    <property type="project" value="TreeGrafter"/>
</dbReference>
<dbReference type="Gene3D" id="1.20.1280.50">
    <property type="match status" value="1"/>
</dbReference>
<accession>A0A915K592</accession>
<evidence type="ECO:0000313" key="4">
    <source>
        <dbReference type="WBParaSite" id="nRc.2.0.1.t33503-RA"/>
    </source>
</evidence>
<dbReference type="InterPro" id="IPR032675">
    <property type="entry name" value="LRR_dom_sf"/>
</dbReference>
<dbReference type="WBParaSite" id="nRc.2.0.1.t33503-RA">
    <property type="protein sequence ID" value="nRc.2.0.1.t33503-RA"/>
    <property type="gene ID" value="nRc.2.0.1.g33503"/>
</dbReference>
<dbReference type="SUPFAM" id="SSF81383">
    <property type="entry name" value="F-box domain"/>
    <property type="match status" value="1"/>
</dbReference>
<dbReference type="PROSITE" id="PS50181">
    <property type="entry name" value="FBOX"/>
    <property type="match status" value="1"/>
</dbReference>